<dbReference type="InterPro" id="IPR011006">
    <property type="entry name" value="CheY-like_superfamily"/>
</dbReference>
<proteinExistence type="predicted"/>
<feature type="modified residue" description="4-aspartylphosphate" evidence="8">
    <location>
        <position position="51"/>
    </location>
</feature>
<evidence type="ECO:0000256" key="6">
    <source>
        <dbReference type="ARBA" id="ARBA00023163"/>
    </source>
</evidence>
<protein>
    <recommendedName>
        <fullName evidence="1">Stage 0 sporulation protein A homolog</fullName>
    </recommendedName>
</protein>
<gene>
    <name evidence="12" type="ORF">V6984_05220</name>
</gene>
<dbReference type="InterPro" id="IPR016032">
    <property type="entry name" value="Sig_transdc_resp-reg_C-effctor"/>
</dbReference>
<dbReference type="InterPro" id="IPR001867">
    <property type="entry name" value="OmpR/PhoB-type_DNA-bd"/>
</dbReference>
<evidence type="ECO:0000313" key="13">
    <source>
        <dbReference type="Proteomes" id="UP001451571"/>
    </source>
</evidence>
<keyword evidence="5 9" id="KW-0238">DNA-binding</keyword>
<dbReference type="EMBL" id="CP146256">
    <property type="protein sequence ID" value="XAH75165.1"/>
    <property type="molecule type" value="Genomic_DNA"/>
</dbReference>
<evidence type="ECO:0000256" key="7">
    <source>
        <dbReference type="ARBA" id="ARBA00024867"/>
    </source>
</evidence>
<dbReference type="InterPro" id="IPR036388">
    <property type="entry name" value="WH-like_DNA-bd_sf"/>
</dbReference>
<dbReference type="SMART" id="SM00862">
    <property type="entry name" value="Trans_reg_C"/>
    <property type="match status" value="1"/>
</dbReference>
<accession>A0ABZ3F045</accession>
<dbReference type="PROSITE" id="PS50110">
    <property type="entry name" value="RESPONSE_REGULATORY"/>
    <property type="match status" value="1"/>
</dbReference>
<dbReference type="Pfam" id="PF00486">
    <property type="entry name" value="Trans_reg_C"/>
    <property type="match status" value="1"/>
</dbReference>
<dbReference type="RefSeq" id="WP_342758728.1">
    <property type="nucleotide sequence ID" value="NZ_CP146256.1"/>
</dbReference>
<dbReference type="SMART" id="SM00448">
    <property type="entry name" value="REC"/>
    <property type="match status" value="1"/>
</dbReference>
<keyword evidence="2 8" id="KW-0597">Phosphoprotein</keyword>
<evidence type="ECO:0000259" key="11">
    <source>
        <dbReference type="PROSITE" id="PS51755"/>
    </source>
</evidence>
<dbReference type="InterPro" id="IPR039420">
    <property type="entry name" value="WalR-like"/>
</dbReference>
<dbReference type="CDD" id="cd00383">
    <property type="entry name" value="trans_reg_C"/>
    <property type="match status" value="1"/>
</dbReference>
<feature type="domain" description="Response regulatory" evidence="10">
    <location>
        <begin position="2"/>
        <end position="116"/>
    </location>
</feature>
<evidence type="ECO:0000256" key="9">
    <source>
        <dbReference type="PROSITE-ProRule" id="PRU01091"/>
    </source>
</evidence>
<evidence type="ECO:0000256" key="8">
    <source>
        <dbReference type="PROSITE-ProRule" id="PRU00169"/>
    </source>
</evidence>
<dbReference type="SUPFAM" id="SSF52172">
    <property type="entry name" value="CheY-like"/>
    <property type="match status" value="1"/>
</dbReference>
<feature type="domain" description="OmpR/PhoB-type" evidence="11">
    <location>
        <begin position="125"/>
        <end position="223"/>
    </location>
</feature>
<dbReference type="Gene3D" id="6.10.250.690">
    <property type="match status" value="1"/>
</dbReference>
<dbReference type="Pfam" id="PF00072">
    <property type="entry name" value="Response_reg"/>
    <property type="match status" value="1"/>
</dbReference>
<dbReference type="Gene3D" id="1.10.10.10">
    <property type="entry name" value="Winged helix-like DNA-binding domain superfamily/Winged helix DNA-binding domain"/>
    <property type="match status" value="1"/>
</dbReference>
<evidence type="ECO:0000256" key="5">
    <source>
        <dbReference type="ARBA" id="ARBA00023125"/>
    </source>
</evidence>
<dbReference type="PANTHER" id="PTHR48111:SF22">
    <property type="entry name" value="REGULATOR OF RPOS"/>
    <property type="match status" value="1"/>
</dbReference>
<organism evidence="12 13">
    <name type="scientific">Kineothrix sedimenti</name>
    <dbReference type="NCBI Taxonomy" id="3123317"/>
    <lineage>
        <taxon>Bacteria</taxon>
        <taxon>Bacillati</taxon>
        <taxon>Bacillota</taxon>
        <taxon>Clostridia</taxon>
        <taxon>Lachnospirales</taxon>
        <taxon>Lachnospiraceae</taxon>
        <taxon>Kineothrix</taxon>
    </lineage>
</organism>
<dbReference type="PROSITE" id="PS51755">
    <property type="entry name" value="OMPR_PHOB"/>
    <property type="match status" value="1"/>
</dbReference>
<evidence type="ECO:0000256" key="1">
    <source>
        <dbReference type="ARBA" id="ARBA00018672"/>
    </source>
</evidence>
<keyword evidence="3" id="KW-0902">Two-component regulatory system</keyword>
<sequence length="228" mass="25670">MRILLAEDDTNLNHTLSYQLNVQGFMVDSCFDGEEALFLAKENIHDVILLDRMLPTMEGTDILQDLRREGITIPVILITALGALSDKVKGLNMGADDYLVKPFAFEELLARIYCVTRRSPILANDNKFILSDITYSIEENILTGPTGNCSLSKREGTLLEVFLRNQGQTLSRNTLLLKVWGPDSDVEDGNLDNYIHFLRRRLLTIGSRLQIKTIRGIGYCLKEGTAYV</sequence>
<feature type="DNA-binding region" description="OmpR/PhoB-type" evidence="9">
    <location>
        <begin position="125"/>
        <end position="223"/>
    </location>
</feature>
<evidence type="ECO:0000256" key="3">
    <source>
        <dbReference type="ARBA" id="ARBA00023012"/>
    </source>
</evidence>
<evidence type="ECO:0000256" key="4">
    <source>
        <dbReference type="ARBA" id="ARBA00023015"/>
    </source>
</evidence>
<dbReference type="Gene3D" id="3.40.50.2300">
    <property type="match status" value="1"/>
</dbReference>
<reference evidence="12 13" key="1">
    <citation type="submission" date="2024-02" db="EMBL/GenBank/DDBJ databases">
        <title>Bacterial strain from lacustrine sediment.</title>
        <authorList>
            <person name="Petit C."/>
            <person name="Fadhlaoui K."/>
        </authorList>
    </citation>
    <scope>NUCLEOTIDE SEQUENCE [LARGE SCALE GENOMIC DNA]</scope>
    <source>
        <strain evidence="12 13">IPX-CK</strain>
    </source>
</reference>
<evidence type="ECO:0000256" key="2">
    <source>
        <dbReference type="ARBA" id="ARBA00022553"/>
    </source>
</evidence>
<evidence type="ECO:0000313" key="12">
    <source>
        <dbReference type="EMBL" id="XAH75165.1"/>
    </source>
</evidence>
<dbReference type="Proteomes" id="UP001451571">
    <property type="component" value="Chromosome"/>
</dbReference>
<comment type="function">
    <text evidence="7">May play the central regulatory role in sporulation. It may be an element of the effector pathway responsible for the activation of sporulation genes in response to nutritional stress. Spo0A may act in concert with spo0H (a sigma factor) to control the expression of some genes that are critical to the sporulation process.</text>
</comment>
<dbReference type="SUPFAM" id="SSF46894">
    <property type="entry name" value="C-terminal effector domain of the bipartite response regulators"/>
    <property type="match status" value="1"/>
</dbReference>
<keyword evidence="6" id="KW-0804">Transcription</keyword>
<keyword evidence="13" id="KW-1185">Reference proteome</keyword>
<name>A0ABZ3F045_9FIRM</name>
<dbReference type="InterPro" id="IPR001789">
    <property type="entry name" value="Sig_transdc_resp-reg_receiver"/>
</dbReference>
<evidence type="ECO:0000259" key="10">
    <source>
        <dbReference type="PROSITE" id="PS50110"/>
    </source>
</evidence>
<dbReference type="PANTHER" id="PTHR48111">
    <property type="entry name" value="REGULATOR OF RPOS"/>
    <property type="match status" value="1"/>
</dbReference>
<keyword evidence="4" id="KW-0805">Transcription regulation</keyword>